<dbReference type="PANTHER" id="PTHR11229">
    <property type="entry name" value="50S RIBOSOMAL PROTEIN L3"/>
    <property type="match status" value="1"/>
</dbReference>
<reference evidence="8" key="1">
    <citation type="submission" date="2020-07" db="EMBL/GenBank/DDBJ databases">
        <title>Huge and variable diversity of episymbiotic CPR bacteria and DPANN archaea in groundwater ecosystems.</title>
        <authorList>
            <person name="He C.Y."/>
            <person name="Keren R."/>
            <person name="Whittaker M."/>
            <person name="Farag I.F."/>
            <person name="Doudna J."/>
            <person name="Cate J.H.D."/>
            <person name="Banfield J.F."/>
        </authorList>
    </citation>
    <scope>NUCLEOTIDE SEQUENCE</scope>
    <source>
        <strain evidence="8">NC_groundwater_1664_Pr3_B-0.1um_52_9</strain>
    </source>
</reference>
<dbReference type="InterPro" id="IPR019927">
    <property type="entry name" value="Ribosomal_uL3_bac/org-type"/>
</dbReference>
<comment type="subunit">
    <text evidence="7">Part of the 50S ribosomal subunit. Forms a cluster with proteins L14 and L19.</text>
</comment>
<dbReference type="GO" id="GO:0006412">
    <property type="term" value="P:translation"/>
    <property type="evidence" value="ECO:0007669"/>
    <property type="project" value="UniProtKB-UniRule"/>
</dbReference>
<keyword evidence="5 7" id="KW-0687">Ribonucleoprotein</keyword>
<dbReference type="Proteomes" id="UP000807825">
    <property type="component" value="Unassembled WGS sequence"/>
</dbReference>
<dbReference type="GO" id="GO:0022625">
    <property type="term" value="C:cytosolic large ribosomal subunit"/>
    <property type="evidence" value="ECO:0007669"/>
    <property type="project" value="TreeGrafter"/>
</dbReference>
<evidence type="ECO:0000256" key="7">
    <source>
        <dbReference type="HAMAP-Rule" id="MF_01325"/>
    </source>
</evidence>
<dbReference type="Gene3D" id="2.40.30.10">
    <property type="entry name" value="Translation factors"/>
    <property type="match status" value="1"/>
</dbReference>
<dbReference type="AlphaFoldDB" id="A0A9D6Z1D2"/>
<dbReference type="FunFam" id="2.40.30.10:FF:000004">
    <property type="entry name" value="50S ribosomal protein L3"/>
    <property type="match status" value="1"/>
</dbReference>
<dbReference type="GO" id="GO:0019843">
    <property type="term" value="F:rRNA binding"/>
    <property type="evidence" value="ECO:0007669"/>
    <property type="project" value="UniProtKB-UniRule"/>
</dbReference>
<gene>
    <name evidence="7 8" type="primary">rplC</name>
    <name evidence="8" type="ORF">HY912_15780</name>
</gene>
<keyword evidence="4 7" id="KW-0689">Ribosomal protein</keyword>
<accession>A0A9D6Z1D2</accession>
<evidence type="ECO:0000256" key="4">
    <source>
        <dbReference type="ARBA" id="ARBA00022980"/>
    </source>
</evidence>
<dbReference type="EMBL" id="JACRDE010000410">
    <property type="protein sequence ID" value="MBI5250948.1"/>
    <property type="molecule type" value="Genomic_DNA"/>
</dbReference>
<dbReference type="Pfam" id="PF00297">
    <property type="entry name" value="Ribosomal_L3"/>
    <property type="match status" value="1"/>
</dbReference>
<evidence type="ECO:0000313" key="9">
    <source>
        <dbReference type="Proteomes" id="UP000807825"/>
    </source>
</evidence>
<proteinExistence type="inferred from homology"/>
<dbReference type="InterPro" id="IPR009000">
    <property type="entry name" value="Transl_B-barrel_sf"/>
</dbReference>
<sequence length="201" mass="21668">MIDGMIGKKLGMVQIFDESGHAFGVTVVEAGPCTVIQKRENSKVQLGFFEVKESKVTKPRLGVFKKAGTVPFRILKEFSAEDFDSLAVGQEIRADIFNPGDVVKVIGTSKGKGFAGVMKRWNFGGGRETHGSRSHRIPGSVGQCAWPSRVFKGKKLPGRLGGAKVTAPSVKVVDVRADENLIFLKGPVPGAKGTIVFIRKK</sequence>
<evidence type="ECO:0000256" key="5">
    <source>
        <dbReference type="ARBA" id="ARBA00023274"/>
    </source>
</evidence>
<dbReference type="Gene3D" id="3.30.160.810">
    <property type="match status" value="1"/>
</dbReference>
<protein>
    <recommendedName>
        <fullName evidence="6 7">Large ribosomal subunit protein uL3</fullName>
    </recommendedName>
</protein>
<dbReference type="InterPro" id="IPR000597">
    <property type="entry name" value="Ribosomal_uL3"/>
</dbReference>
<evidence type="ECO:0000256" key="6">
    <source>
        <dbReference type="ARBA" id="ARBA00035243"/>
    </source>
</evidence>
<dbReference type="GO" id="GO:0003735">
    <property type="term" value="F:structural constituent of ribosome"/>
    <property type="evidence" value="ECO:0007669"/>
    <property type="project" value="UniProtKB-UniRule"/>
</dbReference>
<dbReference type="NCBIfam" id="TIGR03625">
    <property type="entry name" value="L3_bact"/>
    <property type="match status" value="1"/>
</dbReference>
<keyword evidence="3 7" id="KW-0694">RNA-binding</keyword>
<name>A0A9D6Z1D2_9BACT</name>
<evidence type="ECO:0000256" key="1">
    <source>
        <dbReference type="ARBA" id="ARBA00006540"/>
    </source>
</evidence>
<comment type="function">
    <text evidence="7">One of the primary rRNA binding proteins, it binds directly near the 3'-end of the 23S rRNA, where it nucleates assembly of the 50S subunit.</text>
</comment>
<organism evidence="8 9">
    <name type="scientific">Desulfomonile tiedjei</name>
    <dbReference type="NCBI Taxonomy" id="2358"/>
    <lineage>
        <taxon>Bacteria</taxon>
        <taxon>Pseudomonadati</taxon>
        <taxon>Thermodesulfobacteriota</taxon>
        <taxon>Desulfomonilia</taxon>
        <taxon>Desulfomonilales</taxon>
        <taxon>Desulfomonilaceae</taxon>
        <taxon>Desulfomonile</taxon>
    </lineage>
</organism>
<comment type="caution">
    <text evidence="8">The sequence shown here is derived from an EMBL/GenBank/DDBJ whole genome shotgun (WGS) entry which is preliminary data.</text>
</comment>
<evidence type="ECO:0000256" key="3">
    <source>
        <dbReference type="ARBA" id="ARBA00022884"/>
    </source>
</evidence>
<dbReference type="HAMAP" id="MF_01325_B">
    <property type="entry name" value="Ribosomal_uL3_B"/>
    <property type="match status" value="1"/>
</dbReference>
<evidence type="ECO:0000313" key="8">
    <source>
        <dbReference type="EMBL" id="MBI5250948.1"/>
    </source>
</evidence>
<comment type="similarity">
    <text evidence="1 7">Belongs to the universal ribosomal protein uL3 family.</text>
</comment>
<evidence type="ECO:0000256" key="2">
    <source>
        <dbReference type="ARBA" id="ARBA00022730"/>
    </source>
</evidence>
<dbReference type="SUPFAM" id="SSF50447">
    <property type="entry name" value="Translation proteins"/>
    <property type="match status" value="1"/>
</dbReference>
<keyword evidence="2 7" id="KW-0699">rRNA-binding</keyword>
<dbReference type="PANTHER" id="PTHR11229:SF16">
    <property type="entry name" value="LARGE RIBOSOMAL SUBUNIT PROTEIN UL3C"/>
    <property type="match status" value="1"/>
</dbReference>